<organism evidence="2 3">
    <name type="scientific">Flaviramulus basaltis</name>
    <dbReference type="NCBI Taxonomy" id="369401"/>
    <lineage>
        <taxon>Bacteria</taxon>
        <taxon>Pseudomonadati</taxon>
        <taxon>Bacteroidota</taxon>
        <taxon>Flavobacteriia</taxon>
        <taxon>Flavobacteriales</taxon>
        <taxon>Flavobacteriaceae</taxon>
        <taxon>Flaviramulus</taxon>
    </lineage>
</organism>
<dbReference type="GO" id="GO:0016301">
    <property type="term" value="F:kinase activity"/>
    <property type="evidence" value="ECO:0007669"/>
    <property type="project" value="UniProtKB-KW"/>
</dbReference>
<evidence type="ECO:0000313" key="3">
    <source>
        <dbReference type="Proteomes" id="UP000182544"/>
    </source>
</evidence>
<comment type="similarity">
    <text evidence="1">Belongs to the ROK (NagC/XylR) family.</text>
</comment>
<keyword evidence="3" id="KW-1185">Reference proteome</keyword>
<dbReference type="Gene3D" id="3.30.420.40">
    <property type="match status" value="2"/>
</dbReference>
<reference evidence="2 3" key="1">
    <citation type="submission" date="2016-10" db="EMBL/GenBank/DDBJ databases">
        <authorList>
            <person name="de Groot N.N."/>
        </authorList>
    </citation>
    <scope>NUCLEOTIDE SEQUENCE [LARGE SCALE GENOMIC DNA]</scope>
    <source>
        <strain evidence="2 3">DSM 18180</strain>
    </source>
</reference>
<proteinExistence type="inferred from homology"/>
<dbReference type="Proteomes" id="UP000182544">
    <property type="component" value="Unassembled WGS sequence"/>
</dbReference>
<evidence type="ECO:0000256" key="1">
    <source>
        <dbReference type="ARBA" id="ARBA00006479"/>
    </source>
</evidence>
<protein>
    <submittedName>
        <fullName evidence="2">Glucokinase</fullName>
    </submittedName>
</protein>
<evidence type="ECO:0000313" key="2">
    <source>
        <dbReference type="EMBL" id="SFZ93555.1"/>
    </source>
</evidence>
<dbReference type="STRING" id="369401.SAMN05428642_103200"/>
<dbReference type="Pfam" id="PF00480">
    <property type="entry name" value="ROK"/>
    <property type="match status" value="1"/>
</dbReference>
<keyword evidence="2" id="KW-0418">Kinase</keyword>
<dbReference type="SUPFAM" id="SSF53067">
    <property type="entry name" value="Actin-like ATPase domain"/>
    <property type="match status" value="1"/>
</dbReference>
<dbReference type="RefSeq" id="WP_072402836.1">
    <property type="nucleotide sequence ID" value="NZ_FPKV01000003.1"/>
</dbReference>
<name>A0A1K2IPD1_9FLAO</name>
<sequence length="314" mass="34529">MIVAIDIGGTFVKIGLVKEAKIICKTFFESISNIEFSQTMSLIENTIDDILLKSNTSKRELKGIGIGFPGIVDSINMKVLSTNKKYDDSISFNFTEWAKLKYNVPVFLENDARVALIGEWKYGAGKEYQNIVMITLGTGVGSAVLMDNRILLGKHFQAGNLGGHFTVKMNGAKCTCGNLGCVEAEASTWKLSQLLTSDSRYPKSNIKGSNLDFESLFKCAAQGDTLSKDIRDYCLEVWSAGIINHIHAFDPEIVIIGGGITKSANTIIPFVKNKIKKHAWTPWGEVKIIKSEIPNRSALLGAYHLVGNNKNKNE</sequence>
<dbReference type="InterPro" id="IPR000600">
    <property type="entry name" value="ROK"/>
</dbReference>
<dbReference type="PANTHER" id="PTHR18964">
    <property type="entry name" value="ROK (REPRESSOR, ORF, KINASE) FAMILY"/>
    <property type="match status" value="1"/>
</dbReference>
<accession>A0A1K2IPD1</accession>
<dbReference type="OrthoDB" id="9810372at2"/>
<gene>
    <name evidence="2" type="ORF">SAMN05428642_103200</name>
</gene>
<keyword evidence="2" id="KW-0808">Transferase</keyword>
<dbReference type="InterPro" id="IPR043129">
    <property type="entry name" value="ATPase_NBD"/>
</dbReference>
<dbReference type="EMBL" id="FPKV01000003">
    <property type="protein sequence ID" value="SFZ93555.1"/>
    <property type="molecule type" value="Genomic_DNA"/>
</dbReference>
<dbReference type="PANTHER" id="PTHR18964:SF149">
    <property type="entry name" value="BIFUNCTIONAL UDP-N-ACETYLGLUCOSAMINE 2-EPIMERASE_N-ACETYLMANNOSAMINE KINASE"/>
    <property type="match status" value="1"/>
</dbReference>
<dbReference type="AlphaFoldDB" id="A0A1K2IPD1"/>